<comment type="caution">
    <text evidence="1">The sequence shown here is derived from an EMBL/GenBank/DDBJ whole genome shotgun (WGS) entry which is preliminary data.</text>
</comment>
<proteinExistence type="predicted"/>
<keyword evidence="2" id="KW-1185">Reference proteome</keyword>
<evidence type="ECO:0000313" key="1">
    <source>
        <dbReference type="EMBL" id="GER31116.1"/>
    </source>
</evidence>
<dbReference type="AlphaFoldDB" id="A0A5A7PEZ5"/>
<sequence length="184" mass="21030">MRPSGGPLLVRPVGCCRPTGPPQVLRLRRDEVWLRGFSRESEQTNPNSSSFDLCVSFFWYNGSSLFCVVPLQDTVDMGADWPSTGFLERWRPLLMWRSQYFWSATTSFEHRHFFPSVLRHRPGSGSKPPHPTNQPSRLILSCNTRSDTRSEARKAQKADGLESFAYGFEKIRRFDAQAPSTVMV</sequence>
<reference evidence="2" key="1">
    <citation type="journal article" date="2019" name="Curr. Biol.">
        <title>Genome Sequence of Striga asiatica Provides Insight into the Evolution of Plant Parasitism.</title>
        <authorList>
            <person name="Yoshida S."/>
            <person name="Kim S."/>
            <person name="Wafula E.K."/>
            <person name="Tanskanen J."/>
            <person name="Kim Y.M."/>
            <person name="Honaas L."/>
            <person name="Yang Z."/>
            <person name="Spallek T."/>
            <person name="Conn C.E."/>
            <person name="Ichihashi Y."/>
            <person name="Cheong K."/>
            <person name="Cui S."/>
            <person name="Der J.P."/>
            <person name="Gundlach H."/>
            <person name="Jiao Y."/>
            <person name="Hori C."/>
            <person name="Ishida J.K."/>
            <person name="Kasahara H."/>
            <person name="Kiba T."/>
            <person name="Kim M.S."/>
            <person name="Koo N."/>
            <person name="Laohavisit A."/>
            <person name="Lee Y.H."/>
            <person name="Lumba S."/>
            <person name="McCourt P."/>
            <person name="Mortimer J.C."/>
            <person name="Mutuku J.M."/>
            <person name="Nomura T."/>
            <person name="Sasaki-Sekimoto Y."/>
            <person name="Seto Y."/>
            <person name="Wang Y."/>
            <person name="Wakatake T."/>
            <person name="Sakakibara H."/>
            <person name="Demura T."/>
            <person name="Yamaguchi S."/>
            <person name="Yoneyama K."/>
            <person name="Manabe R.I."/>
            <person name="Nelson D.C."/>
            <person name="Schulman A.H."/>
            <person name="Timko M.P."/>
            <person name="dePamphilis C.W."/>
            <person name="Choi D."/>
            <person name="Shirasu K."/>
        </authorList>
    </citation>
    <scope>NUCLEOTIDE SEQUENCE [LARGE SCALE GENOMIC DNA]</scope>
    <source>
        <strain evidence="2">cv. UVA1</strain>
    </source>
</reference>
<protein>
    <submittedName>
        <fullName evidence="1">Growth regulating factor</fullName>
    </submittedName>
</protein>
<organism evidence="1 2">
    <name type="scientific">Striga asiatica</name>
    <name type="common">Asiatic witchweed</name>
    <name type="synonym">Buchnera asiatica</name>
    <dbReference type="NCBI Taxonomy" id="4170"/>
    <lineage>
        <taxon>Eukaryota</taxon>
        <taxon>Viridiplantae</taxon>
        <taxon>Streptophyta</taxon>
        <taxon>Embryophyta</taxon>
        <taxon>Tracheophyta</taxon>
        <taxon>Spermatophyta</taxon>
        <taxon>Magnoliopsida</taxon>
        <taxon>eudicotyledons</taxon>
        <taxon>Gunneridae</taxon>
        <taxon>Pentapetalae</taxon>
        <taxon>asterids</taxon>
        <taxon>lamiids</taxon>
        <taxon>Lamiales</taxon>
        <taxon>Orobanchaceae</taxon>
        <taxon>Buchnereae</taxon>
        <taxon>Striga</taxon>
    </lineage>
</organism>
<dbReference type="Proteomes" id="UP000325081">
    <property type="component" value="Unassembled WGS sequence"/>
</dbReference>
<dbReference type="EMBL" id="BKCP01004428">
    <property type="protein sequence ID" value="GER31116.1"/>
    <property type="molecule type" value="Genomic_DNA"/>
</dbReference>
<name>A0A5A7PEZ5_STRAF</name>
<evidence type="ECO:0000313" key="2">
    <source>
        <dbReference type="Proteomes" id="UP000325081"/>
    </source>
</evidence>
<gene>
    <name evidence="1" type="ORF">STAS_07099</name>
</gene>
<accession>A0A5A7PEZ5</accession>